<feature type="region of interest" description="Disordered" evidence="1">
    <location>
        <begin position="224"/>
        <end position="250"/>
    </location>
</feature>
<evidence type="ECO:0000313" key="3">
    <source>
        <dbReference type="Proteomes" id="UP000781932"/>
    </source>
</evidence>
<dbReference type="Proteomes" id="UP000781932">
    <property type="component" value="Unassembled WGS sequence"/>
</dbReference>
<dbReference type="RefSeq" id="XP_038746876.1">
    <property type="nucleotide sequence ID" value="XM_038887834.1"/>
</dbReference>
<gene>
    <name evidence="2" type="ORF">CkaCkLH20_05115</name>
</gene>
<accession>A0A9P6I7R0</accession>
<comment type="caution">
    <text evidence="2">The sequence shown here is derived from an EMBL/GenBank/DDBJ whole genome shotgun (WGS) entry which is preliminary data.</text>
</comment>
<feature type="compositionally biased region" description="Basic and acidic residues" evidence="1">
    <location>
        <begin position="18"/>
        <end position="30"/>
    </location>
</feature>
<name>A0A9P6I7R0_9PEZI</name>
<keyword evidence="3" id="KW-1185">Reference proteome</keyword>
<proteinExistence type="predicted"/>
<reference evidence="2" key="2">
    <citation type="submission" date="2020-11" db="EMBL/GenBank/DDBJ databases">
        <title>Whole genome sequencing of Colletotrichum sp.</title>
        <authorList>
            <person name="Li H."/>
        </authorList>
    </citation>
    <scope>NUCLEOTIDE SEQUENCE</scope>
    <source>
        <strain evidence="2">CkLH20</strain>
    </source>
</reference>
<evidence type="ECO:0000313" key="2">
    <source>
        <dbReference type="EMBL" id="KAF9877415.1"/>
    </source>
</evidence>
<dbReference type="GeneID" id="62160908"/>
<dbReference type="AlphaFoldDB" id="A0A9P6I7R0"/>
<protein>
    <submittedName>
        <fullName evidence="2">Uncharacterized protein</fullName>
    </submittedName>
</protein>
<evidence type="ECO:0000256" key="1">
    <source>
        <dbReference type="SAM" id="MobiDB-lite"/>
    </source>
</evidence>
<organism evidence="2 3">
    <name type="scientific">Colletotrichum karsti</name>
    <dbReference type="NCBI Taxonomy" id="1095194"/>
    <lineage>
        <taxon>Eukaryota</taxon>
        <taxon>Fungi</taxon>
        <taxon>Dikarya</taxon>
        <taxon>Ascomycota</taxon>
        <taxon>Pezizomycotina</taxon>
        <taxon>Sordariomycetes</taxon>
        <taxon>Hypocreomycetidae</taxon>
        <taxon>Glomerellales</taxon>
        <taxon>Glomerellaceae</taxon>
        <taxon>Colletotrichum</taxon>
        <taxon>Colletotrichum boninense species complex</taxon>
    </lineage>
</organism>
<reference evidence="2" key="1">
    <citation type="submission" date="2020-03" db="EMBL/GenBank/DDBJ databases">
        <authorList>
            <person name="He L."/>
        </authorList>
    </citation>
    <scope>NUCLEOTIDE SEQUENCE</scope>
    <source>
        <strain evidence="2">CkLH20</strain>
    </source>
</reference>
<feature type="compositionally biased region" description="Basic and acidic residues" evidence="1">
    <location>
        <begin position="224"/>
        <end position="248"/>
    </location>
</feature>
<dbReference type="EMBL" id="JAATWM020000014">
    <property type="protein sequence ID" value="KAF9877415.1"/>
    <property type="molecule type" value="Genomic_DNA"/>
</dbReference>
<sequence>MDSLDSGSDADGFAVAKMQRDARKRELRDLRLKEEKEKKEMEEGIEKTLEHEKKKVSEIEAAIRALQKSTPKDAKTPINVKPGFYNLYSVRHCQLMRPAKIHYGNSLSLYENMGDGSKNNSNEGDYEPWGDIELDNGSVSEPEVCEFKPFDIPKFSGKVKLPTNRRGGGETVEITFHNEEYIELKLHADLIFKLADGEDRLDLSEGHTDDTPYYHFFGAQRTPDRAREEREELQRQEIEARARYERNRSPSPRDTWFENNHFMGAYYDRRYAESW</sequence>
<dbReference type="OrthoDB" id="4839332at2759"/>
<feature type="region of interest" description="Disordered" evidence="1">
    <location>
        <begin position="1"/>
        <end position="30"/>
    </location>
</feature>